<feature type="region of interest" description="Disordered" evidence="1">
    <location>
        <begin position="439"/>
        <end position="503"/>
    </location>
</feature>
<feature type="compositionally biased region" description="Low complexity" evidence="1">
    <location>
        <begin position="234"/>
        <end position="243"/>
    </location>
</feature>
<feature type="compositionally biased region" description="Low complexity" evidence="1">
    <location>
        <begin position="272"/>
        <end position="286"/>
    </location>
</feature>
<feature type="compositionally biased region" description="Polar residues" evidence="1">
    <location>
        <begin position="39"/>
        <end position="48"/>
    </location>
</feature>
<proteinExistence type="predicted"/>
<evidence type="ECO:0008006" key="4">
    <source>
        <dbReference type="Google" id="ProtNLM"/>
    </source>
</evidence>
<dbReference type="GO" id="GO:0032153">
    <property type="term" value="C:cell division site"/>
    <property type="evidence" value="ECO:0007669"/>
    <property type="project" value="TreeGrafter"/>
</dbReference>
<dbReference type="AlphaFoldDB" id="A0A8H5D9Q7"/>
<dbReference type="Proteomes" id="UP000559027">
    <property type="component" value="Unassembled WGS sequence"/>
</dbReference>
<feature type="region of interest" description="Disordered" evidence="1">
    <location>
        <begin position="150"/>
        <end position="424"/>
    </location>
</feature>
<feature type="compositionally biased region" description="Polar residues" evidence="1">
    <location>
        <begin position="469"/>
        <end position="478"/>
    </location>
</feature>
<feature type="compositionally biased region" description="Low complexity" evidence="1">
    <location>
        <begin position="439"/>
        <end position="468"/>
    </location>
</feature>
<feature type="compositionally biased region" description="Low complexity" evidence="1">
    <location>
        <begin position="480"/>
        <end position="497"/>
    </location>
</feature>
<reference evidence="2 3" key="1">
    <citation type="journal article" date="2020" name="ISME J.">
        <title>Uncovering the hidden diversity of litter-decomposition mechanisms in mushroom-forming fungi.</title>
        <authorList>
            <person name="Floudas D."/>
            <person name="Bentzer J."/>
            <person name="Ahren D."/>
            <person name="Johansson T."/>
            <person name="Persson P."/>
            <person name="Tunlid A."/>
        </authorList>
    </citation>
    <scope>NUCLEOTIDE SEQUENCE [LARGE SCALE GENOMIC DNA]</scope>
    <source>
        <strain evidence="2 3">CBS 146.42</strain>
    </source>
</reference>
<dbReference type="PANTHER" id="PTHR43628:SF1">
    <property type="entry name" value="CHITIN SYNTHASE REGULATORY FACTOR 2-RELATED"/>
    <property type="match status" value="1"/>
</dbReference>
<dbReference type="InterPro" id="IPR011990">
    <property type="entry name" value="TPR-like_helical_dom_sf"/>
</dbReference>
<dbReference type="EMBL" id="JAACJO010000007">
    <property type="protein sequence ID" value="KAF5356194.1"/>
    <property type="molecule type" value="Genomic_DNA"/>
</dbReference>
<gene>
    <name evidence="2" type="ORF">D9756_004309</name>
</gene>
<sequence>MATTFPVEQTPPTAFKLQHSSPLDTLVRRTSAKRARAVVQSTASQQYPASVIDAYTASSPPPSQDELYPDTDPSFVYQQQQQPPSSPLLHSHFARNSTATASMTGSYSDLRSSMDSRNAYQELEYRYRGDEESVYSQVDSLSPALRDSWRSGVSTRTVRPDEPAVPHGASTKSARAPAVSPEAGSGWTTTAVPTVVVSSPDADNSSHASQAQAGRMPVVRPITSNFSRPVRPSQQQFNIPQQQAVTVPPPLPQDASDQKRRVLERNANRAASNSPSPQQPQQSHSQEQMRFFRRSKSPTPSPVPSAPNPYLSSPATRVQQRPQHTSPISSEDSNPLPNPYSDQPATKPIPPNRSNQYRDPSPIASGRQRTPSPQPLPLDQQVLAGRRSPQPPFTLASPPNSGNSADGLTPVALPRQPPARSNSPASLYSSYSYYNYESAVPSPTSSGPPSRASPAPQQHLQQSHGGSQRLQPDSSKPQQRSRSPNNNNHNNPRTSSPLVTSPVDEKFQTPQDFLQLGIQNHEANRLKESAMYFEKSAKENGGCGVGMLMWGLTLRHGWGCEKNEKVGFKWLRKAAESAVVDLESARGGKSVDTTPVQDELVLAIYEVGQCFFHGWGVNKDQKMAVSYYTVAARLGDSDAQNDLAFCLANGKGCKKDRKEAAKWYRAAVAQGVSDVGLAWIYKEKFM</sequence>
<dbReference type="InterPro" id="IPR006597">
    <property type="entry name" value="Sel1-like"/>
</dbReference>
<organism evidence="2 3">
    <name type="scientific">Leucocoprinus leucothites</name>
    <dbReference type="NCBI Taxonomy" id="201217"/>
    <lineage>
        <taxon>Eukaryota</taxon>
        <taxon>Fungi</taxon>
        <taxon>Dikarya</taxon>
        <taxon>Basidiomycota</taxon>
        <taxon>Agaricomycotina</taxon>
        <taxon>Agaricomycetes</taxon>
        <taxon>Agaricomycetidae</taxon>
        <taxon>Agaricales</taxon>
        <taxon>Agaricineae</taxon>
        <taxon>Agaricaceae</taxon>
        <taxon>Leucocoprinus</taxon>
    </lineage>
</organism>
<dbReference type="InterPro" id="IPR052945">
    <property type="entry name" value="Mitotic_Regulator"/>
</dbReference>
<feature type="compositionally biased region" description="Polar residues" evidence="1">
    <location>
        <begin position="310"/>
        <end position="344"/>
    </location>
</feature>
<evidence type="ECO:0000256" key="1">
    <source>
        <dbReference type="SAM" id="MobiDB-lite"/>
    </source>
</evidence>
<evidence type="ECO:0000313" key="2">
    <source>
        <dbReference type="EMBL" id="KAF5356194.1"/>
    </source>
</evidence>
<keyword evidence="3" id="KW-1185">Reference proteome</keyword>
<dbReference type="Pfam" id="PF08238">
    <property type="entry name" value="Sel1"/>
    <property type="match status" value="3"/>
</dbReference>
<feature type="region of interest" description="Disordered" evidence="1">
    <location>
        <begin position="38"/>
        <end position="89"/>
    </location>
</feature>
<protein>
    <recommendedName>
        <fullName evidence="4">HCP-like protein</fullName>
    </recommendedName>
</protein>
<feature type="compositionally biased region" description="Low complexity" evidence="1">
    <location>
        <begin position="78"/>
        <end position="89"/>
    </location>
</feature>
<comment type="caution">
    <text evidence="2">The sequence shown here is derived from an EMBL/GenBank/DDBJ whole genome shotgun (WGS) entry which is preliminary data.</text>
</comment>
<feature type="compositionally biased region" description="Low complexity" evidence="1">
    <location>
        <begin position="188"/>
        <end position="203"/>
    </location>
</feature>
<feature type="compositionally biased region" description="Basic and acidic residues" evidence="1">
    <location>
        <begin position="256"/>
        <end position="267"/>
    </location>
</feature>
<name>A0A8H5D9Q7_9AGAR</name>
<dbReference type="SUPFAM" id="SSF81901">
    <property type="entry name" value="HCP-like"/>
    <property type="match status" value="1"/>
</dbReference>
<dbReference type="OrthoDB" id="2148946at2759"/>
<dbReference type="GO" id="GO:0010972">
    <property type="term" value="P:negative regulation of G2/M transition of mitotic cell cycle"/>
    <property type="evidence" value="ECO:0007669"/>
    <property type="project" value="TreeGrafter"/>
</dbReference>
<feature type="compositionally biased region" description="Polar residues" evidence="1">
    <location>
        <begin position="397"/>
        <end position="406"/>
    </location>
</feature>
<accession>A0A8H5D9Q7</accession>
<dbReference type="SMART" id="SM00671">
    <property type="entry name" value="SEL1"/>
    <property type="match status" value="3"/>
</dbReference>
<dbReference type="Gene3D" id="1.25.40.10">
    <property type="entry name" value="Tetratricopeptide repeat domain"/>
    <property type="match status" value="1"/>
</dbReference>
<dbReference type="PANTHER" id="PTHR43628">
    <property type="entry name" value="ACTIVATOR OF C KINASE PROTEIN 1-RELATED"/>
    <property type="match status" value="1"/>
</dbReference>
<evidence type="ECO:0000313" key="3">
    <source>
        <dbReference type="Proteomes" id="UP000559027"/>
    </source>
</evidence>